<keyword evidence="2" id="KW-1185">Reference proteome</keyword>
<evidence type="ECO:0000313" key="2">
    <source>
        <dbReference type="Proteomes" id="UP000292027"/>
    </source>
</evidence>
<protein>
    <submittedName>
        <fullName evidence="1">Uncharacterized protein</fullName>
    </submittedName>
</protein>
<organism evidence="1 2">
    <name type="scientific">Kribbella rubisoli</name>
    <dbReference type="NCBI Taxonomy" id="3075929"/>
    <lineage>
        <taxon>Bacteria</taxon>
        <taxon>Bacillati</taxon>
        <taxon>Actinomycetota</taxon>
        <taxon>Actinomycetes</taxon>
        <taxon>Propionibacteriales</taxon>
        <taxon>Kribbellaceae</taxon>
        <taxon>Kribbella</taxon>
    </lineage>
</organism>
<dbReference type="AlphaFoldDB" id="A0A4Q7WT65"/>
<accession>A0A4Q7WT65</accession>
<dbReference type="EMBL" id="SHKR01000013">
    <property type="protein sequence ID" value="RZU13480.1"/>
    <property type="molecule type" value="Genomic_DNA"/>
</dbReference>
<dbReference type="Proteomes" id="UP000292027">
    <property type="component" value="Unassembled WGS sequence"/>
</dbReference>
<evidence type="ECO:0000313" key="1">
    <source>
        <dbReference type="EMBL" id="RZU13480.1"/>
    </source>
</evidence>
<gene>
    <name evidence="1" type="ORF">EV645_4322</name>
</gene>
<reference evidence="1 2" key="1">
    <citation type="journal article" date="2015" name="Stand. Genomic Sci.">
        <title>Genomic Encyclopedia of Bacterial and Archaeal Type Strains, Phase III: the genomes of soil and plant-associated and newly described type strains.</title>
        <authorList>
            <person name="Whitman W.B."/>
            <person name="Woyke T."/>
            <person name="Klenk H.P."/>
            <person name="Zhou Y."/>
            <person name="Lilburn T.G."/>
            <person name="Beck B.J."/>
            <person name="De Vos P."/>
            <person name="Vandamme P."/>
            <person name="Eisen J.A."/>
            <person name="Garrity G."/>
            <person name="Hugenholtz P."/>
            <person name="Kyrpides N.C."/>
        </authorList>
    </citation>
    <scope>NUCLEOTIDE SEQUENCE [LARGE SCALE GENOMIC DNA]</scope>
    <source>
        <strain evidence="1 2">VKM Ac-2540</strain>
    </source>
</reference>
<comment type="caution">
    <text evidence="1">The sequence shown here is derived from an EMBL/GenBank/DDBJ whole genome shotgun (WGS) entry which is preliminary data.</text>
</comment>
<proteinExistence type="predicted"/>
<dbReference type="OrthoDB" id="3829557at2"/>
<sequence>MPPQVATILRVYTDDARVLGLIGTTFRTAGLPSIRVTVPAALAERAVAAWQDDAGELDDGRVLPRHEDPAARLQRHRAGALALIGLSITESGKLDADGNTVVDLSPELVGVAMDAAGDHLRR</sequence>
<name>A0A4Q7WT65_9ACTN</name>